<reference evidence="15 16" key="1">
    <citation type="journal article" date="2019" name="Environ. Microbiol.">
        <title>Species interactions and distinct microbial communities in high Arctic permafrost affected cryosols are associated with the CH4 and CO2 gas fluxes.</title>
        <authorList>
            <person name="Altshuler I."/>
            <person name="Hamel J."/>
            <person name="Turney S."/>
            <person name="Magnuson E."/>
            <person name="Levesque R."/>
            <person name="Greer C."/>
            <person name="Whyte L.G."/>
        </authorList>
    </citation>
    <scope>NUCLEOTIDE SEQUENCE [LARGE SCALE GENOMIC DNA]</scope>
    <source>
        <strain evidence="15 16">S13Y</strain>
    </source>
</reference>
<evidence type="ECO:0000256" key="2">
    <source>
        <dbReference type="ARBA" id="ARBA00004651"/>
    </source>
</evidence>
<dbReference type="PANTHER" id="PTHR30529:SF3">
    <property type="entry name" value="CYTOCHROME B561 HOMOLOG 1"/>
    <property type="match status" value="1"/>
</dbReference>
<dbReference type="GO" id="GO:0046872">
    <property type="term" value="F:metal ion binding"/>
    <property type="evidence" value="ECO:0007669"/>
    <property type="project" value="UniProtKB-KW"/>
</dbReference>
<dbReference type="GO" id="GO:0020037">
    <property type="term" value="F:heme binding"/>
    <property type="evidence" value="ECO:0007669"/>
    <property type="project" value="TreeGrafter"/>
</dbReference>
<dbReference type="InterPro" id="IPR052168">
    <property type="entry name" value="Cytochrome_b561_oxidase"/>
</dbReference>
<evidence type="ECO:0000259" key="14">
    <source>
        <dbReference type="Pfam" id="PF01292"/>
    </source>
</evidence>
<keyword evidence="9 13" id="KW-1133">Transmembrane helix</keyword>
<evidence type="ECO:0000256" key="12">
    <source>
        <dbReference type="ARBA" id="ARBA00037975"/>
    </source>
</evidence>
<feature type="transmembrane region" description="Helical" evidence="13">
    <location>
        <begin position="151"/>
        <end position="170"/>
    </location>
</feature>
<gene>
    <name evidence="15" type="ORF">EAH88_16405</name>
</gene>
<evidence type="ECO:0000256" key="4">
    <source>
        <dbReference type="ARBA" id="ARBA00022475"/>
    </source>
</evidence>
<keyword evidence="10" id="KW-0408">Iron</keyword>
<evidence type="ECO:0000313" key="15">
    <source>
        <dbReference type="EMBL" id="TPG04952.1"/>
    </source>
</evidence>
<comment type="caution">
    <text evidence="15">The sequence shown here is derived from an EMBL/GenBank/DDBJ whole genome shotgun (WGS) entry which is preliminary data.</text>
</comment>
<evidence type="ECO:0000256" key="10">
    <source>
        <dbReference type="ARBA" id="ARBA00023004"/>
    </source>
</evidence>
<evidence type="ECO:0000256" key="5">
    <source>
        <dbReference type="ARBA" id="ARBA00022617"/>
    </source>
</evidence>
<dbReference type="InterPro" id="IPR016174">
    <property type="entry name" value="Di-haem_cyt_TM"/>
</dbReference>
<evidence type="ECO:0000256" key="7">
    <source>
        <dbReference type="ARBA" id="ARBA00022723"/>
    </source>
</evidence>
<feature type="transmembrane region" description="Helical" evidence="13">
    <location>
        <begin position="12"/>
        <end position="30"/>
    </location>
</feature>
<proteinExistence type="inferred from homology"/>
<keyword evidence="4" id="KW-1003">Cell membrane</keyword>
<feature type="domain" description="Cytochrome b561 bacterial/Ni-hydrogenase" evidence="14">
    <location>
        <begin position="7"/>
        <end position="179"/>
    </location>
</feature>
<keyword evidence="7" id="KW-0479">Metal-binding</keyword>
<dbReference type="GO" id="GO:0009055">
    <property type="term" value="F:electron transfer activity"/>
    <property type="evidence" value="ECO:0007669"/>
    <property type="project" value="InterPro"/>
</dbReference>
<evidence type="ECO:0000256" key="1">
    <source>
        <dbReference type="ARBA" id="ARBA00001970"/>
    </source>
</evidence>
<name>A0A502FLP5_9GAMM</name>
<dbReference type="AlphaFoldDB" id="A0A502FLP5"/>
<keyword evidence="11 13" id="KW-0472">Membrane</keyword>
<organism evidence="15 16">
    <name type="scientific">Rhodanobacter glycinis</name>
    <dbReference type="NCBI Taxonomy" id="582702"/>
    <lineage>
        <taxon>Bacteria</taxon>
        <taxon>Pseudomonadati</taxon>
        <taxon>Pseudomonadota</taxon>
        <taxon>Gammaproteobacteria</taxon>
        <taxon>Lysobacterales</taxon>
        <taxon>Rhodanobacteraceae</taxon>
        <taxon>Rhodanobacter</taxon>
    </lineage>
</organism>
<sequence>MVVKSSRYHWVVRYAHWLTVLAIVLAYVLVDLVDDEGSEGNSPPSLMLQGHYLAGLAVLALLLPRILARLTTPVPPIVPAPKTVIAFAAHGLHLALYAFLLVQPILGILQVNYAGQLVSLPWVGWSLPALVGPDHAAHEFVAEIHETLGEVFYWVIGAHIAAALWHHFLVRDNTLRRML</sequence>
<keyword evidence="3" id="KW-0813">Transport</keyword>
<dbReference type="InterPro" id="IPR011577">
    <property type="entry name" value="Cyt_b561_bac/Ni-Hgenase"/>
</dbReference>
<dbReference type="GO" id="GO:0005886">
    <property type="term" value="C:plasma membrane"/>
    <property type="evidence" value="ECO:0007669"/>
    <property type="project" value="UniProtKB-SubCell"/>
</dbReference>
<accession>A0A502FLP5</accession>
<dbReference type="Gene3D" id="1.20.950.20">
    <property type="entry name" value="Transmembrane di-heme cytochromes, Chain C"/>
    <property type="match status" value="1"/>
</dbReference>
<dbReference type="SUPFAM" id="SSF81342">
    <property type="entry name" value="Transmembrane di-heme cytochromes"/>
    <property type="match status" value="1"/>
</dbReference>
<evidence type="ECO:0000256" key="13">
    <source>
        <dbReference type="SAM" id="Phobius"/>
    </source>
</evidence>
<keyword evidence="16" id="KW-1185">Reference proteome</keyword>
<dbReference type="RefSeq" id="WP_140654811.1">
    <property type="nucleotide sequence ID" value="NZ_RCZB01000001.1"/>
</dbReference>
<evidence type="ECO:0000256" key="9">
    <source>
        <dbReference type="ARBA" id="ARBA00022989"/>
    </source>
</evidence>
<dbReference type="EMBL" id="RCZO01000011">
    <property type="protein sequence ID" value="TPG04952.1"/>
    <property type="molecule type" value="Genomic_DNA"/>
</dbReference>
<keyword evidence="5" id="KW-0349">Heme</keyword>
<evidence type="ECO:0000313" key="16">
    <source>
        <dbReference type="Proteomes" id="UP000319486"/>
    </source>
</evidence>
<dbReference type="OrthoDB" id="8589936at2"/>
<dbReference type="Proteomes" id="UP000319486">
    <property type="component" value="Unassembled WGS sequence"/>
</dbReference>
<protein>
    <submittedName>
        <fullName evidence="15">Cytochrome b</fullName>
    </submittedName>
</protein>
<evidence type="ECO:0000256" key="11">
    <source>
        <dbReference type="ARBA" id="ARBA00023136"/>
    </source>
</evidence>
<feature type="transmembrane region" description="Helical" evidence="13">
    <location>
        <begin position="50"/>
        <end position="72"/>
    </location>
</feature>
<keyword evidence="8" id="KW-0249">Electron transport</keyword>
<comment type="subcellular location">
    <subcellularLocation>
        <location evidence="2">Cell membrane</location>
        <topology evidence="2">Multi-pass membrane protein</topology>
    </subcellularLocation>
</comment>
<evidence type="ECO:0000256" key="6">
    <source>
        <dbReference type="ARBA" id="ARBA00022692"/>
    </source>
</evidence>
<dbReference type="GO" id="GO:0022904">
    <property type="term" value="P:respiratory electron transport chain"/>
    <property type="evidence" value="ECO:0007669"/>
    <property type="project" value="InterPro"/>
</dbReference>
<evidence type="ECO:0000256" key="3">
    <source>
        <dbReference type="ARBA" id="ARBA00022448"/>
    </source>
</evidence>
<evidence type="ECO:0000256" key="8">
    <source>
        <dbReference type="ARBA" id="ARBA00022982"/>
    </source>
</evidence>
<feature type="transmembrane region" description="Helical" evidence="13">
    <location>
        <begin position="84"/>
        <end position="106"/>
    </location>
</feature>
<comment type="cofactor">
    <cofactor evidence="1">
        <name>heme b</name>
        <dbReference type="ChEBI" id="CHEBI:60344"/>
    </cofactor>
</comment>
<dbReference type="PANTHER" id="PTHR30529">
    <property type="entry name" value="CYTOCHROME B561"/>
    <property type="match status" value="1"/>
</dbReference>
<comment type="similarity">
    <text evidence="12">Belongs to the cytochrome b561 family.</text>
</comment>
<dbReference type="Pfam" id="PF01292">
    <property type="entry name" value="Ni_hydr_CYTB"/>
    <property type="match status" value="1"/>
</dbReference>
<keyword evidence="6 13" id="KW-0812">Transmembrane</keyword>